<evidence type="ECO:0000313" key="3">
    <source>
        <dbReference type="Proteomes" id="UP000076079"/>
    </source>
</evidence>
<reference evidence="3" key="2">
    <citation type="submission" date="2016-04" db="EMBL/GenBank/DDBJ databases">
        <title>First Complete Genome Sequence of a Subdivision 6 Acidobacterium.</title>
        <authorList>
            <person name="Huang S."/>
            <person name="Vieira S."/>
            <person name="Bunk B."/>
            <person name="Riedel T."/>
            <person name="Sproeer C."/>
            <person name="Overmann J."/>
        </authorList>
    </citation>
    <scope>NUCLEOTIDE SEQUENCE [LARGE SCALE GENOMIC DNA]</scope>
    <source>
        <strain evidence="3">DSM 100886 HEG_-6_39</strain>
    </source>
</reference>
<proteinExistence type="predicted"/>
<evidence type="ECO:0000313" key="2">
    <source>
        <dbReference type="EMBL" id="AMY12885.1"/>
    </source>
</evidence>
<dbReference type="InterPro" id="IPR002716">
    <property type="entry name" value="PIN_dom"/>
</dbReference>
<dbReference type="AlphaFoldDB" id="A0A143PW08"/>
<protein>
    <submittedName>
        <fullName evidence="2">PIN domain protein</fullName>
    </submittedName>
</protein>
<dbReference type="Pfam" id="PF01850">
    <property type="entry name" value="PIN"/>
    <property type="match status" value="1"/>
</dbReference>
<name>A0A143PW08_LUTPR</name>
<feature type="domain" description="PIN" evidence="1">
    <location>
        <begin position="2"/>
        <end position="118"/>
    </location>
</feature>
<gene>
    <name evidence="2" type="ORF">LuPra_06169</name>
</gene>
<organism evidence="2 3">
    <name type="scientific">Luteitalea pratensis</name>
    <dbReference type="NCBI Taxonomy" id="1855912"/>
    <lineage>
        <taxon>Bacteria</taxon>
        <taxon>Pseudomonadati</taxon>
        <taxon>Acidobacteriota</taxon>
        <taxon>Vicinamibacteria</taxon>
        <taxon>Vicinamibacterales</taxon>
        <taxon>Vicinamibacteraceae</taxon>
        <taxon>Luteitalea</taxon>
    </lineage>
</organism>
<dbReference type="EMBL" id="CP015136">
    <property type="protein sequence ID" value="AMY12885.1"/>
    <property type="molecule type" value="Genomic_DNA"/>
</dbReference>
<dbReference type="Gene3D" id="3.40.50.1010">
    <property type="entry name" value="5'-nuclease"/>
    <property type="match status" value="1"/>
</dbReference>
<evidence type="ECO:0000259" key="1">
    <source>
        <dbReference type="Pfam" id="PF01850"/>
    </source>
</evidence>
<accession>A0A143PW08</accession>
<dbReference type="InterPro" id="IPR029060">
    <property type="entry name" value="PIN-like_dom_sf"/>
</dbReference>
<reference evidence="2 3" key="1">
    <citation type="journal article" date="2016" name="Genome Announc.">
        <title>First Complete Genome Sequence of a Subdivision 6 Acidobacterium Strain.</title>
        <authorList>
            <person name="Huang S."/>
            <person name="Vieira S."/>
            <person name="Bunk B."/>
            <person name="Riedel T."/>
            <person name="Sproer C."/>
            <person name="Overmann J."/>
        </authorList>
    </citation>
    <scope>NUCLEOTIDE SEQUENCE [LARGE SCALE GENOMIC DNA]</scope>
    <source>
        <strain evidence="3">DSM 100886 HEG_-6_39</strain>
    </source>
</reference>
<dbReference type="OrthoDB" id="557780at2"/>
<sequence>MIYVDTSVLLAHLLDEQRQPPASLWSESLVTSRLTHFETWVNLHARGLGTSHAEAAREVLARLGVVEMHPLATQRALEPFPLVVRTLDALHLSAIEYLRSQRQQVALATYDMRLASAAQALDISLAFSPDE</sequence>
<dbReference type="RefSeq" id="WP_110174300.1">
    <property type="nucleotide sequence ID" value="NZ_CP015136.1"/>
</dbReference>
<dbReference type="SUPFAM" id="SSF88723">
    <property type="entry name" value="PIN domain-like"/>
    <property type="match status" value="1"/>
</dbReference>
<keyword evidence="3" id="KW-1185">Reference proteome</keyword>
<dbReference type="Proteomes" id="UP000076079">
    <property type="component" value="Chromosome"/>
</dbReference>
<dbReference type="KEGG" id="abac:LuPra_06169"/>
<dbReference type="STRING" id="1855912.LuPra_06169"/>